<dbReference type="EMBL" id="PYAT01000012">
    <property type="protein sequence ID" value="PSL31125.1"/>
    <property type="molecule type" value="Genomic_DNA"/>
</dbReference>
<proteinExistence type="inferred from homology"/>
<dbReference type="GO" id="GO:0030001">
    <property type="term" value="P:metal ion transport"/>
    <property type="evidence" value="ECO:0007669"/>
    <property type="project" value="InterPro"/>
</dbReference>
<comment type="caution">
    <text evidence="6">The sequence shown here is derived from an EMBL/GenBank/DDBJ whole genome shotgun (WGS) entry which is preliminary data.</text>
</comment>
<gene>
    <name evidence="6" type="ORF">B0H99_11275</name>
</gene>
<dbReference type="GO" id="GO:0007155">
    <property type="term" value="P:cell adhesion"/>
    <property type="evidence" value="ECO:0007669"/>
    <property type="project" value="InterPro"/>
</dbReference>
<evidence type="ECO:0000256" key="2">
    <source>
        <dbReference type="ARBA" id="ARBA00022729"/>
    </source>
</evidence>
<dbReference type="PANTHER" id="PTHR42953">
    <property type="entry name" value="HIGH-AFFINITY ZINC UPTAKE SYSTEM PROTEIN ZNUA-RELATED"/>
    <property type="match status" value="1"/>
</dbReference>
<evidence type="ECO:0000256" key="4">
    <source>
        <dbReference type="SAM" id="MobiDB-lite"/>
    </source>
</evidence>
<dbReference type="PANTHER" id="PTHR42953:SF8">
    <property type="entry name" value="ZINT DOMAIN-CONTAINING PROTEIN"/>
    <property type="match status" value="1"/>
</dbReference>
<evidence type="ECO:0000313" key="6">
    <source>
        <dbReference type="EMBL" id="PSL31125.1"/>
    </source>
</evidence>
<reference evidence="6 7" key="1">
    <citation type="submission" date="2018-03" db="EMBL/GenBank/DDBJ databases">
        <title>Genomic Encyclopedia of Type Strains, Phase III (KMG-III): the genomes of soil and plant-associated and newly described type strains.</title>
        <authorList>
            <person name="Whitman W."/>
        </authorList>
    </citation>
    <scope>NUCLEOTIDE SEQUENCE [LARGE SCALE GENOMIC DNA]</scope>
    <source>
        <strain evidence="6 7">CGMCC 1.12259</strain>
    </source>
</reference>
<dbReference type="PRINTS" id="PR00690">
    <property type="entry name" value="ADHESNFAMILY"/>
</dbReference>
<dbReference type="InterPro" id="IPR006127">
    <property type="entry name" value="ZnuA-like"/>
</dbReference>
<accession>A0A2P8GB49</accession>
<evidence type="ECO:0000256" key="1">
    <source>
        <dbReference type="ARBA" id="ARBA00022448"/>
    </source>
</evidence>
<dbReference type="GO" id="GO:0046872">
    <property type="term" value="F:metal ion binding"/>
    <property type="evidence" value="ECO:0007669"/>
    <property type="project" value="InterPro"/>
</dbReference>
<dbReference type="PRINTS" id="PR00691">
    <property type="entry name" value="ADHESINB"/>
</dbReference>
<feature type="chain" id="PRO_5039495356" evidence="5">
    <location>
        <begin position="22"/>
        <end position="346"/>
    </location>
</feature>
<dbReference type="RefSeq" id="WP_106534359.1">
    <property type="nucleotide sequence ID" value="NZ_PYAT01000012.1"/>
</dbReference>
<evidence type="ECO:0000256" key="3">
    <source>
        <dbReference type="RuleBase" id="RU003512"/>
    </source>
</evidence>
<feature type="signal peptide" evidence="5">
    <location>
        <begin position="1"/>
        <end position="21"/>
    </location>
</feature>
<keyword evidence="1 3" id="KW-0813">Transport</keyword>
<dbReference type="Gene3D" id="3.40.50.1980">
    <property type="entry name" value="Nitrogenase molybdenum iron protein domain"/>
    <property type="match status" value="3"/>
</dbReference>
<feature type="region of interest" description="Disordered" evidence="4">
    <location>
        <begin position="114"/>
        <end position="179"/>
    </location>
</feature>
<keyword evidence="7" id="KW-1185">Reference proteome</keyword>
<dbReference type="Pfam" id="PF01297">
    <property type="entry name" value="ZnuA"/>
    <property type="match status" value="1"/>
</dbReference>
<evidence type="ECO:0000313" key="7">
    <source>
        <dbReference type="Proteomes" id="UP000242682"/>
    </source>
</evidence>
<dbReference type="SUPFAM" id="SSF53807">
    <property type="entry name" value="Helical backbone' metal receptor"/>
    <property type="match status" value="1"/>
</dbReference>
<dbReference type="PROSITE" id="PS51257">
    <property type="entry name" value="PROKAR_LIPOPROTEIN"/>
    <property type="match status" value="1"/>
</dbReference>
<comment type="similarity">
    <text evidence="3">Belongs to the bacterial solute-binding protein 9 family.</text>
</comment>
<organism evidence="6 7">
    <name type="scientific">Planomicrobium soli</name>
    <dbReference type="NCBI Taxonomy" id="1176648"/>
    <lineage>
        <taxon>Bacteria</taxon>
        <taxon>Bacillati</taxon>
        <taxon>Bacillota</taxon>
        <taxon>Bacilli</taxon>
        <taxon>Bacillales</taxon>
        <taxon>Caryophanaceae</taxon>
        <taxon>Planomicrobium</taxon>
    </lineage>
</organism>
<dbReference type="InterPro" id="IPR006129">
    <property type="entry name" value="AdhesinB"/>
</dbReference>
<protein>
    <submittedName>
        <fullName evidence="6">Zinc transport system substrate-binding protein</fullName>
    </submittedName>
</protein>
<dbReference type="Proteomes" id="UP000242682">
    <property type="component" value="Unassembled WGS sequence"/>
</dbReference>
<sequence>MKKIIPLLVLVLILGACGQSAVPQNKADETEKVEVYTTVYPLTYFTERIGGERVNVNSVYPAGANEHTFEPTQKDMIALAEADLMFYVGLGLEGFIDNAKKTLENESVKFVATADAITDEELESGGVHEAHEEETHDEESHEEHEHEDEAHEDEHEAHEEEHGTDSHEGHNHGDTDPHVWISPVLSQKLALSIKDSLTQADPEGAETYDANYTKLISELKKLDQSFADLSERVTNKTFFVSHSAFGYIAEPYGFEQISVAGLNSQDEPSQKELTKIVDLAKEKNINYIIFEQNVSSKLTEVIQNEVGAEALQMHNLGVLTQENIDNNETYFTLMEKNLQVLETALK</sequence>
<dbReference type="OrthoDB" id="9810636at2"/>
<dbReference type="InterPro" id="IPR006128">
    <property type="entry name" value="Lipoprotein_PsaA-like"/>
</dbReference>
<evidence type="ECO:0000256" key="5">
    <source>
        <dbReference type="SAM" id="SignalP"/>
    </source>
</evidence>
<dbReference type="AlphaFoldDB" id="A0A2P8GB49"/>
<feature type="compositionally biased region" description="Basic and acidic residues" evidence="4">
    <location>
        <begin position="126"/>
        <end position="177"/>
    </location>
</feature>
<name>A0A2P8GB49_9BACL</name>
<keyword evidence="2 5" id="KW-0732">Signal</keyword>
<dbReference type="InterPro" id="IPR050492">
    <property type="entry name" value="Bact_metal-bind_prot9"/>
</dbReference>